<proteinExistence type="predicted"/>
<dbReference type="GO" id="GO:0005886">
    <property type="term" value="C:plasma membrane"/>
    <property type="evidence" value="ECO:0007669"/>
    <property type="project" value="UniProtKB-SubCell"/>
</dbReference>
<keyword evidence="6 7" id="KW-0472">Membrane</keyword>
<evidence type="ECO:0000256" key="2">
    <source>
        <dbReference type="ARBA" id="ARBA00022475"/>
    </source>
</evidence>
<evidence type="ECO:0000256" key="5">
    <source>
        <dbReference type="ARBA" id="ARBA00022989"/>
    </source>
</evidence>
<evidence type="ECO:0000256" key="6">
    <source>
        <dbReference type="ARBA" id="ARBA00023136"/>
    </source>
</evidence>
<sequence>MSLWLLIIRLVVPLFVLLAGGVYIAVSLAATGILGLEFLVKVPQLTGNLMFKNLNSYTLLAIPLYIFMGEIMLHSGLSHGLFSGASKLTKVIPGSLLHTNILSCAFFAAVSGSSLATAGTIGKIAYSEEKERGYSRSMIGSTIAAGGCLGILIPPSIDMIIYCVIVRASVGRLFAAGLIPGILLALLFSLYVGFRTKQNPNIAEKTQKISWKYFAGIPAALKELWPLFFIMGIVFGGIYGGIFTPTEAAAVASVAALGIAALNRKLSFTLLRNSALAALETTAMILFIMLGAQIFAISLSMLKVPAHLCALVADLPIHPMIIWFFGIIPLYLVLGCFLDCVSMIVLTVPIIYPIVVGSFGFDPIMFGVVLVILIECSLLTPPVGMNIFVVHNVTGGRNIMALFKAALPFVICLLLMITVLTYFPQIALFLPSLLFD</sequence>
<protein>
    <submittedName>
        <fullName evidence="9">TRAP transporter, DctM subunit</fullName>
    </submittedName>
</protein>
<keyword evidence="2" id="KW-1003">Cell membrane</keyword>
<feature type="transmembrane region" description="Helical" evidence="7">
    <location>
        <begin position="173"/>
        <end position="192"/>
    </location>
</feature>
<dbReference type="InterPro" id="IPR004681">
    <property type="entry name" value="TRAP_DctM"/>
</dbReference>
<evidence type="ECO:0000313" key="10">
    <source>
        <dbReference type="Proteomes" id="UP000192418"/>
    </source>
</evidence>
<feature type="transmembrane region" description="Helical" evidence="7">
    <location>
        <begin position="213"/>
        <end position="236"/>
    </location>
</feature>
<accession>A0A1W1YSA6</accession>
<evidence type="ECO:0000256" key="1">
    <source>
        <dbReference type="ARBA" id="ARBA00004429"/>
    </source>
</evidence>
<feature type="transmembrane region" description="Helical" evidence="7">
    <location>
        <begin position="242"/>
        <end position="263"/>
    </location>
</feature>
<reference evidence="9 10" key="1">
    <citation type="submission" date="2017-04" db="EMBL/GenBank/DDBJ databases">
        <authorList>
            <person name="Afonso C.L."/>
            <person name="Miller P.J."/>
            <person name="Scott M.A."/>
            <person name="Spackman E."/>
            <person name="Goraichik I."/>
            <person name="Dimitrov K.M."/>
            <person name="Suarez D.L."/>
            <person name="Swayne D.E."/>
        </authorList>
    </citation>
    <scope>NUCLEOTIDE SEQUENCE [LARGE SCALE GENOMIC DNA]</scope>
    <source>
        <strain evidence="9 10">DSM 3385</strain>
    </source>
</reference>
<dbReference type="STRING" id="1121400.SAMN02746065_101310"/>
<feature type="domain" description="TRAP C4-dicarboxylate transport system permease DctM subunit" evidence="8">
    <location>
        <begin position="12"/>
        <end position="426"/>
    </location>
</feature>
<feature type="transmembrane region" description="Helical" evidence="7">
    <location>
        <begin position="97"/>
        <end position="122"/>
    </location>
</feature>
<feature type="transmembrane region" description="Helical" evidence="7">
    <location>
        <begin position="364"/>
        <end position="389"/>
    </location>
</feature>
<feature type="transmembrane region" description="Helical" evidence="7">
    <location>
        <begin position="57"/>
        <end position="77"/>
    </location>
</feature>
<keyword evidence="10" id="KW-1185">Reference proteome</keyword>
<keyword evidence="4 7" id="KW-0812">Transmembrane</keyword>
<dbReference type="Proteomes" id="UP000192418">
    <property type="component" value="Unassembled WGS sequence"/>
</dbReference>
<organism evidence="9 10">
    <name type="scientific">Desulfocicer vacuolatum DSM 3385</name>
    <dbReference type="NCBI Taxonomy" id="1121400"/>
    <lineage>
        <taxon>Bacteria</taxon>
        <taxon>Pseudomonadati</taxon>
        <taxon>Thermodesulfobacteriota</taxon>
        <taxon>Desulfobacteria</taxon>
        <taxon>Desulfobacterales</taxon>
        <taxon>Desulfobacteraceae</taxon>
        <taxon>Desulfocicer</taxon>
    </lineage>
</organism>
<dbReference type="NCBIfam" id="TIGR00786">
    <property type="entry name" value="dctM"/>
    <property type="match status" value="1"/>
</dbReference>
<comment type="subcellular location">
    <subcellularLocation>
        <location evidence="1">Cell inner membrane</location>
        <topology evidence="1">Multi-pass membrane protein</topology>
    </subcellularLocation>
</comment>
<feature type="transmembrane region" description="Helical" evidence="7">
    <location>
        <begin position="275"/>
        <end position="298"/>
    </location>
</feature>
<evidence type="ECO:0000256" key="7">
    <source>
        <dbReference type="SAM" id="Phobius"/>
    </source>
</evidence>
<feature type="transmembrane region" description="Helical" evidence="7">
    <location>
        <begin position="6"/>
        <end position="36"/>
    </location>
</feature>
<keyword evidence="5 7" id="KW-1133">Transmembrane helix</keyword>
<evidence type="ECO:0000259" key="8">
    <source>
        <dbReference type="Pfam" id="PF06808"/>
    </source>
</evidence>
<dbReference type="GO" id="GO:0022857">
    <property type="term" value="F:transmembrane transporter activity"/>
    <property type="evidence" value="ECO:0007669"/>
    <property type="project" value="TreeGrafter"/>
</dbReference>
<dbReference type="PIRSF" id="PIRSF006066">
    <property type="entry name" value="HI0050"/>
    <property type="match status" value="1"/>
</dbReference>
<dbReference type="Pfam" id="PF06808">
    <property type="entry name" value="DctM"/>
    <property type="match status" value="1"/>
</dbReference>
<feature type="transmembrane region" description="Helical" evidence="7">
    <location>
        <begin position="143"/>
        <end position="167"/>
    </location>
</feature>
<dbReference type="RefSeq" id="WP_170923656.1">
    <property type="nucleotide sequence ID" value="NZ_FWXY01000001.1"/>
</dbReference>
<evidence type="ECO:0000256" key="3">
    <source>
        <dbReference type="ARBA" id="ARBA00022519"/>
    </source>
</evidence>
<feature type="transmembrane region" description="Helical" evidence="7">
    <location>
        <begin position="401"/>
        <end position="423"/>
    </location>
</feature>
<keyword evidence="3" id="KW-0997">Cell inner membrane</keyword>
<dbReference type="AlphaFoldDB" id="A0A1W1YSA6"/>
<evidence type="ECO:0000313" key="9">
    <source>
        <dbReference type="EMBL" id="SMC39029.1"/>
    </source>
</evidence>
<evidence type="ECO:0000256" key="4">
    <source>
        <dbReference type="ARBA" id="ARBA00022692"/>
    </source>
</evidence>
<name>A0A1W1YSA6_9BACT</name>
<dbReference type="InterPro" id="IPR010656">
    <property type="entry name" value="DctM"/>
</dbReference>
<dbReference type="EMBL" id="FWXY01000001">
    <property type="protein sequence ID" value="SMC39029.1"/>
    <property type="molecule type" value="Genomic_DNA"/>
</dbReference>
<gene>
    <name evidence="9" type="ORF">SAMN02746065_101310</name>
</gene>
<dbReference type="PANTHER" id="PTHR33362">
    <property type="entry name" value="SIALIC ACID TRAP TRANSPORTER PERMEASE PROTEIN SIAT-RELATED"/>
    <property type="match status" value="1"/>
</dbReference>
<dbReference type="PANTHER" id="PTHR33362:SF5">
    <property type="entry name" value="C4-DICARBOXYLATE TRAP TRANSPORTER LARGE PERMEASE PROTEIN DCTM"/>
    <property type="match status" value="1"/>
</dbReference>